<dbReference type="EMBL" id="CP060202">
    <property type="protein sequence ID" value="QNH63490.1"/>
    <property type="molecule type" value="Genomic_DNA"/>
</dbReference>
<dbReference type="RefSeq" id="WP_185889367.1">
    <property type="nucleotide sequence ID" value="NZ_CP060202.1"/>
</dbReference>
<keyword evidence="7" id="KW-1185">Reference proteome</keyword>
<feature type="compositionally biased region" description="Basic and acidic residues" evidence="4">
    <location>
        <begin position="453"/>
        <end position="462"/>
    </location>
</feature>
<name>A0A7G7WAU7_9BACT</name>
<dbReference type="InterPro" id="IPR009282">
    <property type="entry name" value="DUF937"/>
</dbReference>
<dbReference type="PANTHER" id="PTHR30329:SF20">
    <property type="entry name" value="EXPORTED PROTEIN"/>
    <property type="match status" value="1"/>
</dbReference>
<dbReference type="PROSITE" id="PS51123">
    <property type="entry name" value="OMPA_2"/>
    <property type="match status" value="1"/>
</dbReference>
<protein>
    <submittedName>
        <fullName evidence="6">OmpA family protein</fullName>
    </submittedName>
</protein>
<dbReference type="GO" id="GO:0009279">
    <property type="term" value="C:cell outer membrane"/>
    <property type="evidence" value="ECO:0007669"/>
    <property type="project" value="UniProtKB-SubCell"/>
</dbReference>
<dbReference type="KEGG" id="hsk:H4317_06770"/>
<proteinExistence type="predicted"/>
<dbReference type="PRINTS" id="PR01021">
    <property type="entry name" value="OMPADOMAIN"/>
</dbReference>
<dbReference type="InterPro" id="IPR006665">
    <property type="entry name" value="OmpA-like"/>
</dbReference>
<dbReference type="AlphaFoldDB" id="A0A7G7WAU7"/>
<dbReference type="CDD" id="cd07185">
    <property type="entry name" value="OmpA_C-like"/>
    <property type="match status" value="1"/>
</dbReference>
<dbReference type="Pfam" id="PF00691">
    <property type="entry name" value="OmpA"/>
    <property type="match status" value="1"/>
</dbReference>
<evidence type="ECO:0000259" key="5">
    <source>
        <dbReference type="PROSITE" id="PS51123"/>
    </source>
</evidence>
<dbReference type="PANTHER" id="PTHR30329">
    <property type="entry name" value="STATOR ELEMENT OF FLAGELLAR MOTOR COMPLEX"/>
    <property type="match status" value="1"/>
</dbReference>
<evidence type="ECO:0000256" key="1">
    <source>
        <dbReference type="ARBA" id="ARBA00004442"/>
    </source>
</evidence>
<dbReference type="Pfam" id="PF06078">
    <property type="entry name" value="DUF937"/>
    <property type="match status" value="1"/>
</dbReference>
<accession>A0A7G7WAU7</accession>
<feature type="domain" description="OmpA-like" evidence="5">
    <location>
        <begin position="346"/>
        <end position="462"/>
    </location>
</feature>
<dbReference type="InterPro" id="IPR036737">
    <property type="entry name" value="OmpA-like_sf"/>
</dbReference>
<sequence length="462" mass="47651">MSQNLLELAQNYFGGDTVRQTSTALGENESGIGTALRSIIPLVLGGLFARSQQPGGSSELFGLANQAHSSGILGNLSSLLGGMSVNSSAPASDGGLLNKGAEMLRSVFGSHYATAVEGVSQQAGVRTSTTSSLMNMAVPVVLGLLGKHTAENHLDANGFGSYLNSQKGSIMGALSSLPGGLGTVLSGLGLGAAATGMGNAASATAHNVGNTVSAAANRTGDAVRNTARDVETVASTPSRWPWLLLLLAVLAALFYFMRGCNKEPETATSTTTETTMTDTTTSVAAAPAAAAATGRYDEASGNYIYDTGANTDITLPDGTVLNVGSNSFESRLFNFLNDANQTVSDDKTQGWMSLDRVYFNTGKSTLTAESQAQLKNMAAILKAFPNAAVKLGGYTDNKGAADMNLTLSADRANAARKAAMDNGIDASRVTAEGYGQEHPIASNDTPEGRAQNRRVDVRVTKK</sequence>
<gene>
    <name evidence="6" type="ORF">H4317_06770</name>
</gene>
<dbReference type="Gene3D" id="3.30.1330.60">
    <property type="entry name" value="OmpA-like domain"/>
    <property type="match status" value="1"/>
</dbReference>
<evidence type="ECO:0000313" key="6">
    <source>
        <dbReference type="EMBL" id="QNH63490.1"/>
    </source>
</evidence>
<feature type="region of interest" description="Disordered" evidence="4">
    <location>
        <begin position="436"/>
        <end position="462"/>
    </location>
</feature>
<evidence type="ECO:0000256" key="2">
    <source>
        <dbReference type="ARBA" id="ARBA00023136"/>
    </source>
</evidence>
<organism evidence="6 7">
    <name type="scientific">Hymenobacter sediminicola</name>
    <dbReference type="NCBI Taxonomy" id="2761579"/>
    <lineage>
        <taxon>Bacteria</taxon>
        <taxon>Pseudomonadati</taxon>
        <taxon>Bacteroidota</taxon>
        <taxon>Cytophagia</taxon>
        <taxon>Cytophagales</taxon>
        <taxon>Hymenobacteraceae</taxon>
        <taxon>Hymenobacter</taxon>
    </lineage>
</organism>
<dbReference type="InterPro" id="IPR050330">
    <property type="entry name" value="Bact_OuterMem_StrucFunc"/>
</dbReference>
<evidence type="ECO:0000313" key="7">
    <source>
        <dbReference type="Proteomes" id="UP000515489"/>
    </source>
</evidence>
<dbReference type="Proteomes" id="UP000515489">
    <property type="component" value="Chromosome"/>
</dbReference>
<reference evidence="6 7" key="1">
    <citation type="submission" date="2020-08" db="EMBL/GenBank/DDBJ databases">
        <title>Hymenobacter sp. S2-20-2 genome sequencing.</title>
        <authorList>
            <person name="Jin L."/>
        </authorList>
    </citation>
    <scope>NUCLEOTIDE SEQUENCE [LARGE SCALE GENOMIC DNA]</scope>
    <source>
        <strain evidence="6 7">S2-20-2</strain>
    </source>
</reference>
<dbReference type="SUPFAM" id="SSF103088">
    <property type="entry name" value="OmpA-like"/>
    <property type="match status" value="1"/>
</dbReference>
<comment type="subcellular location">
    <subcellularLocation>
        <location evidence="1">Cell outer membrane</location>
    </subcellularLocation>
</comment>
<evidence type="ECO:0000256" key="3">
    <source>
        <dbReference type="PROSITE-ProRule" id="PRU00473"/>
    </source>
</evidence>
<evidence type="ECO:0000256" key="4">
    <source>
        <dbReference type="SAM" id="MobiDB-lite"/>
    </source>
</evidence>
<keyword evidence="2 3" id="KW-0472">Membrane</keyword>
<dbReference type="InterPro" id="IPR006664">
    <property type="entry name" value="OMP_bac"/>
</dbReference>